<evidence type="ECO:0000256" key="3">
    <source>
        <dbReference type="ARBA" id="ARBA00023136"/>
    </source>
</evidence>
<proteinExistence type="predicted"/>
<dbReference type="SUPFAM" id="SSF50956">
    <property type="entry name" value="Thermostable phytase (3-phytase)"/>
    <property type="match status" value="1"/>
</dbReference>
<keyword evidence="6" id="KW-1185">Reference proteome</keyword>
<evidence type="ECO:0000313" key="6">
    <source>
        <dbReference type="Proteomes" id="UP000220836"/>
    </source>
</evidence>
<organism evidence="5 6">
    <name type="scientific">Pelagimonas varians</name>
    <dbReference type="NCBI Taxonomy" id="696760"/>
    <lineage>
        <taxon>Bacteria</taxon>
        <taxon>Pseudomonadati</taxon>
        <taxon>Pseudomonadota</taxon>
        <taxon>Alphaproteobacteria</taxon>
        <taxon>Rhodobacterales</taxon>
        <taxon>Roseobacteraceae</taxon>
        <taxon>Pelagimonas</taxon>
    </lineage>
</organism>
<reference evidence="5 6" key="1">
    <citation type="submission" date="2017-05" db="EMBL/GenBank/DDBJ databases">
        <authorList>
            <person name="Song R."/>
            <person name="Chenine A.L."/>
            <person name="Ruprecht R.M."/>
        </authorList>
    </citation>
    <scope>NUCLEOTIDE SEQUENCE [LARGE SCALE GENOMIC DNA]</scope>
    <source>
        <strain evidence="5 6">CECT 8663</strain>
    </source>
</reference>
<feature type="chain" id="PRO_5012647164" evidence="4">
    <location>
        <begin position="23"/>
        <end position="287"/>
    </location>
</feature>
<dbReference type="GO" id="GO:0005886">
    <property type="term" value="C:plasma membrane"/>
    <property type="evidence" value="ECO:0007669"/>
    <property type="project" value="UniProtKB-SubCell"/>
</dbReference>
<keyword evidence="3" id="KW-0472">Membrane</keyword>
<keyword evidence="4" id="KW-0732">Signal</keyword>
<name>A0A238L500_9RHOB</name>
<evidence type="ECO:0000313" key="5">
    <source>
        <dbReference type="EMBL" id="SMX50058.1"/>
    </source>
</evidence>
<evidence type="ECO:0000256" key="4">
    <source>
        <dbReference type="SAM" id="SignalP"/>
    </source>
</evidence>
<dbReference type="EMBL" id="FXYH01000026">
    <property type="protein sequence ID" value="SMX50058.1"/>
    <property type="molecule type" value="Genomic_DNA"/>
</dbReference>
<comment type="subcellular location">
    <subcellularLocation>
        <location evidence="1">Cell membrane</location>
    </subcellularLocation>
</comment>
<dbReference type="Pfam" id="PF06977">
    <property type="entry name" value="SdiA-regulated"/>
    <property type="match status" value="1"/>
</dbReference>
<accession>A0A238L500</accession>
<dbReference type="AlphaFoldDB" id="A0A238L500"/>
<evidence type="ECO:0000256" key="2">
    <source>
        <dbReference type="ARBA" id="ARBA00022475"/>
    </source>
</evidence>
<gene>
    <name evidence="5" type="ORF">PEV8663_04464</name>
</gene>
<evidence type="ECO:0000256" key="1">
    <source>
        <dbReference type="ARBA" id="ARBA00004236"/>
    </source>
</evidence>
<feature type="signal peptide" evidence="4">
    <location>
        <begin position="1"/>
        <end position="22"/>
    </location>
</feature>
<protein>
    <submittedName>
        <fullName evidence="5">SdiA-regulated</fullName>
    </submittedName>
</protein>
<dbReference type="InterPro" id="IPR009722">
    <property type="entry name" value="YjiK/CarP"/>
</dbReference>
<sequence>MTLRSVSFFCCALLWGATEVVAQDVPTLTFEERLGAYDKSEGLTEPSGLSTGHTVPFWTVSDDHPFVLGLDVKGTVVTVIPLGKGVHDLEGVIEDTARARLLVVSEKKTEITSIDLNDLSEISRYPLSEMGGFSKLLSDFDTNWKKNGLEGITVAPETGTIYVIKEREPRMIIAISADLSTILSIEMLGRDAGLISPRKNDRKMDISGIASDPSRDGQWILSDTDQAVFFRDLQDGTVYRYPLSWMSESGLQHVSNPEGVALSADGTELFIITDNGKDSALFRYDIQ</sequence>
<dbReference type="Proteomes" id="UP000220836">
    <property type="component" value="Unassembled WGS sequence"/>
</dbReference>
<keyword evidence="2" id="KW-1003">Cell membrane</keyword>